<dbReference type="InterPro" id="IPR017441">
    <property type="entry name" value="Protein_kinase_ATP_BS"/>
</dbReference>
<dbReference type="PANTHER" id="PTHR27009">
    <property type="entry name" value="RUST RESISTANCE KINASE LR10-RELATED"/>
    <property type="match status" value="1"/>
</dbReference>
<keyword evidence="4 13" id="KW-0812">Transmembrane</keyword>
<dbReference type="Pfam" id="PF13947">
    <property type="entry name" value="GUB_WAK_bind"/>
    <property type="match status" value="1"/>
</dbReference>
<evidence type="ECO:0000256" key="3">
    <source>
        <dbReference type="ARBA" id="ARBA00022679"/>
    </source>
</evidence>
<dbReference type="InterPro" id="IPR011009">
    <property type="entry name" value="Kinase-like_dom_sf"/>
</dbReference>
<protein>
    <recommendedName>
        <fullName evidence="14">Protein kinase domain-containing protein</fullName>
    </recommendedName>
</protein>
<dbReference type="Gene3D" id="1.10.510.10">
    <property type="entry name" value="Transferase(Phosphotransferase) domain 1"/>
    <property type="match status" value="1"/>
</dbReference>
<evidence type="ECO:0000256" key="2">
    <source>
        <dbReference type="ARBA" id="ARBA00022527"/>
    </source>
</evidence>
<keyword evidence="3" id="KW-0808">Transferase</keyword>
<dbReference type="Proteomes" id="UP001324115">
    <property type="component" value="Unassembled WGS sequence"/>
</dbReference>
<keyword evidence="7" id="KW-0418">Kinase</keyword>
<evidence type="ECO:0000256" key="6">
    <source>
        <dbReference type="ARBA" id="ARBA00022741"/>
    </source>
</evidence>
<evidence type="ECO:0000256" key="7">
    <source>
        <dbReference type="ARBA" id="ARBA00022777"/>
    </source>
</evidence>
<evidence type="ECO:0000256" key="13">
    <source>
        <dbReference type="SAM" id="Phobius"/>
    </source>
</evidence>
<comment type="subcellular location">
    <subcellularLocation>
        <location evidence="1">Membrane</location>
        <topology evidence="1">Single-pass type I membrane protein</topology>
    </subcellularLocation>
</comment>
<accession>A0AAN7J2D5</accession>
<dbReference type="InterPro" id="IPR045874">
    <property type="entry name" value="LRK10/LRL21-25-like"/>
</dbReference>
<dbReference type="EMBL" id="JAXUIC010000004">
    <property type="protein sequence ID" value="KAK4595091.1"/>
    <property type="molecule type" value="Genomic_DNA"/>
</dbReference>
<dbReference type="GO" id="GO:0005524">
    <property type="term" value="F:ATP binding"/>
    <property type="evidence" value="ECO:0007669"/>
    <property type="project" value="UniProtKB-UniRule"/>
</dbReference>
<dbReference type="InterPro" id="IPR008271">
    <property type="entry name" value="Ser/Thr_kinase_AS"/>
</dbReference>
<dbReference type="AlphaFoldDB" id="A0AAN7J2D5"/>
<evidence type="ECO:0000256" key="5">
    <source>
        <dbReference type="ARBA" id="ARBA00022729"/>
    </source>
</evidence>
<dbReference type="PROSITE" id="PS00107">
    <property type="entry name" value="PROTEIN_KINASE_ATP"/>
    <property type="match status" value="1"/>
</dbReference>
<dbReference type="PROSITE" id="PS50011">
    <property type="entry name" value="PROTEIN_KINASE_DOM"/>
    <property type="match status" value="1"/>
</dbReference>
<keyword evidence="2" id="KW-0723">Serine/threonine-protein kinase</keyword>
<comment type="caution">
    <text evidence="15">The sequence shown here is derived from an EMBL/GenBank/DDBJ whole genome shotgun (WGS) entry which is preliminary data.</text>
</comment>
<evidence type="ECO:0000259" key="14">
    <source>
        <dbReference type="PROSITE" id="PS50011"/>
    </source>
</evidence>
<gene>
    <name evidence="15" type="ORF">RGQ29_018734</name>
</gene>
<reference evidence="15 16" key="1">
    <citation type="journal article" date="2023" name="G3 (Bethesda)">
        <title>A haplotype-resolved chromosome-scale genome for Quercus rubra L. provides insights into the genetics of adaptive traits for red oak species.</title>
        <authorList>
            <person name="Kapoor B."/>
            <person name="Jenkins J."/>
            <person name="Schmutz J."/>
            <person name="Zhebentyayeva T."/>
            <person name="Kuelheim C."/>
            <person name="Coggeshall M."/>
            <person name="Heim C."/>
            <person name="Lasky J.R."/>
            <person name="Leites L."/>
            <person name="Islam-Faridi N."/>
            <person name="Romero-Severson J."/>
            <person name="DeLeo V.L."/>
            <person name="Lucas S.M."/>
            <person name="Lazic D."/>
            <person name="Gailing O."/>
            <person name="Carlson J."/>
            <person name="Staton M."/>
        </authorList>
    </citation>
    <scope>NUCLEOTIDE SEQUENCE [LARGE SCALE GENOMIC DNA]</scope>
    <source>
        <strain evidence="15">Pseudo-F2</strain>
    </source>
</reference>
<keyword evidence="9 13" id="KW-1133">Transmembrane helix</keyword>
<dbReference type="SMART" id="SM00220">
    <property type="entry name" value="S_TKc"/>
    <property type="match status" value="1"/>
</dbReference>
<dbReference type="Pfam" id="PF00069">
    <property type="entry name" value="Pkinase"/>
    <property type="match status" value="1"/>
</dbReference>
<evidence type="ECO:0000313" key="16">
    <source>
        <dbReference type="Proteomes" id="UP001324115"/>
    </source>
</evidence>
<feature type="binding site" evidence="12">
    <location>
        <position position="368"/>
    </location>
    <ligand>
        <name>ATP</name>
        <dbReference type="ChEBI" id="CHEBI:30616"/>
    </ligand>
</feature>
<dbReference type="CDD" id="cd14066">
    <property type="entry name" value="STKc_IRAK"/>
    <property type="match status" value="1"/>
</dbReference>
<evidence type="ECO:0000256" key="1">
    <source>
        <dbReference type="ARBA" id="ARBA00004479"/>
    </source>
</evidence>
<keyword evidence="10 13" id="KW-0472">Membrane</keyword>
<sequence length="653" mass="73848">MYDLEPVPFYLNYDDHDGQYISLLWNNPKCGTCNAFGQKCTRIGNTLETRCLLNISEQKTANAFEFGVEPLDGCKTARCGDGEPTIQFPFWVKDQQPEHCGYPGFELYCTEDNHTMLELPHSGKFYVNSINYTGQGITLYDLDGCINLTMVRIPDLTSSPFEFHMYNYTFINCSTDKDSLWDDVMLIPCLSSTYHYQIAALRSDDEKAISVPQSCRKMYNLEPVPFYWPYNDMKYISLLWHNPICGICYGSGQKCTRMGNTLETTCLDNISKNKTGSPTKLIGSLLGSFLLVLVFIGLYHIFRSNRLEKESQIKIEKFLQDYRALKPTRYTYADIQSITNQFKDKLGQGGYGTVFKGKLSNDVFVAVKILNNSKGNGEEFINEVGSMGRIHHVNVARLVGYCADGFRRALIYEYLPNKSLEKYIFSANGKSHILGWEKLQDIALGIAKGIGYLHQGCDQQILHFDIKPHNILLDQNFNPKISDFGLAKLCSKENSVVSMSAARGTMGYIAPEVLSRNFGTVSHKSDVYSFGMLLLEIVGGRKNIDTTVENTSQVYFPEWIYNQLDHGEDPGIQLEEERHAKIAKKLAIVGLWCIQWYPVNRPSMKVVVQMLEGEGDDLKIPPNPFESTLSMNQSSMVPGRCSHRTLGVISESE</sequence>
<keyword evidence="11" id="KW-0325">Glycoprotein</keyword>
<feature type="transmembrane region" description="Helical" evidence="13">
    <location>
        <begin position="281"/>
        <end position="302"/>
    </location>
</feature>
<dbReference type="PROSITE" id="PS00108">
    <property type="entry name" value="PROTEIN_KINASE_ST"/>
    <property type="match status" value="1"/>
</dbReference>
<keyword evidence="6 12" id="KW-0547">Nucleotide-binding</keyword>
<dbReference type="InterPro" id="IPR025287">
    <property type="entry name" value="WAK_GUB"/>
</dbReference>
<evidence type="ECO:0000256" key="12">
    <source>
        <dbReference type="PROSITE-ProRule" id="PRU10141"/>
    </source>
</evidence>
<dbReference type="FunFam" id="1.10.510.10:FF:000590">
    <property type="entry name" value="PR5-like receptor kinase"/>
    <property type="match status" value="1"/>
</dbReference>
<evidence type="ECO:0000256" key="10">
    <source>
        <dbReference type="ARBA" id="ARBA00023136"/>
    </source>
</evidence>
<evidence type="ECO:0000256" key="9">
    <source>
        <dbReference type="ARBA" id="ARBA00022989"/>
    </source>
</evidence>
<name>A0AAN7J2D5_QUERU</name>
<proteinExistence type="predicted"/>
<evidence type="ECO:0000256" key="11">
    <source>
        <dbReference type="ARBA" id="ARBA00023180"/>
    </source>
</evidence>
<keyword evidence="5" id="KW-0732">Signal</keyword>
<keyword evidence="16" id="KW-1185">Reference proteome</keyword>
<keyword evidence="8 12" id="KW-0067">ATP-binding</keyword>
<feature type="domain" description="Protein kinase" evidence="14">
    <location>
        <begin position="340"/>
        <end position="626"/>
    </location>
</feature>
<dbReference type="InterPro" id="IPR000719">
    <property type="entry name" value="Prot_kinase_dom"/>
</dbReference>
<dbReference type="FunFam" id="3.30.200.20:FF:000178">
    <property type="entry name" value="serine/threonine-protein kinase PBS1-like"/>
    <property type="match status" value="1"/>
</dbReference>
<organism evidence="15 16">
    <name type="scientific">Quercus rubra</name>
    <name type="common">Northern red oak</name>
    <name type="synonym">Quercus borealis</name>
    <dbReference type="NCBI Taxonomy" id="3512"/>
    <lineage>
        <taxon>Eukaryota</taxon>
        <taxon>Viridiplantae</taxon>
        <taxon>Streptophyta</taxon>
        <taxon>Embryophyta</taxon>
        <taxon>Tracheophyta</taxon>
        <taxon>Spermatophyta</taxon>
        <taxon>Magnoliopsida</taxon>
        <taxon>eudicotyledons</taxon>
        <taxon>Gunneridae</taxon>
        <taxon>Pentapetalae</taxon>
        <taxon>rosids</taxon>
        <taxon>fabids</taxon>
        <taxon>Fagales</taxon>
        <taxon>Fagaceae</taxon>
        <taxon>Quercus</taxon>
    </lineage>
</organism>
<dbReference type="SUPFAM" id="SSF56112">
    <property type="entry name" value="Protein kinase-like (PK-like)"/>
    <property type="match status" value="1"/>
</dbReference>
<evidence type="ECO:0000256" key="4">
    <source>
        <dbReference type="ARBA" id="ARBA00022692"/>
    </source>
</evidence>
<dbReference type="GO" id="GO:0030247">
    <property type="term" value="F:polysaccharide binding"/>
    <property type="evidence" value="ECO:0007669"/>
    <property type="project" value="InterPro"/>
</dbReference>
<dbReference type="Gene3D" id="3.30.200.20">
    <property type="entry name" value="Phosphorylase Kinase, domain 1"/>
    <property type="match status" value="1"/>
</dbReference>
<evidence type="ECO:0000313" key="15">
    <source>
        <dbReference type="EMBL" id="KAK4595091.1"/>
    </source>
</evidence>
<dbReference type="GO" id="GO:0016020">
    <property type="term" value="C:membrane"/>
    <property type="evidence" value="ECO:0007669"/>
    <property type="project" value="UniProtKB-SubCell"/>
</dbReference>
<evidence type="ECO:0000256" key="8">
    <source>
        <dbReference type="ARBA" id="ARBA00022840"/>
    </source>
</evidence>
<dbReference type="GO" id="GO:0004674">
    <property type="term" value="F:protein serine/threonine kinase activity"/>
    <property type="evidence" value="ECO:0007669"/>
    <property type="project" value="UniProtKB-KW"/>
</dbReference>